<accession>A0A8T0JDF2</accession>
<comment type="caution">
    <text evidence="2">The sequence shown here is derived from an EMBL/GenBank/DDBJ whole genome shotgun (WGS) entry which is preliminary data.</text>
</comment>
<name>A0A8T0JDF2_CERPU</name>
<evidence type="ECO:0000313" key="3">
    <source>
        <dbReference type="Proteomes" id="UP000822688"/>
    </source>
</evidence>
<feature type="compositionally biased region" description="Polar residues" evidence="1">
    <location>
        <begin position="71"/>
        <end position="86"/>
    </location>
</feature>
<feature type="region of interest" description="Disordered" evidence="1">
    <location>
        <begin position="1"/>
        <end position="107"/>
    </location>
</feature>
<organism evidence="2 3">
    <name type="scientific">Ceratodon purpureus</name>
    <name type="common">Fire moss</name>
    <name type="synonym">Dicranum purpureum</name>
    <dbReference type="NCBI Taxonomy" id="3225"/>
    <lineage>
        <taxon>Eukaryota</taxon>
        <taxon>Viridiplantae</taxon>
        <taxon>Streptophyta</taxon>
        <taxon>Embryophyta</taxon>
        <taxon>Bryophyta</taxon>
        <taxon>Bryophytina</taxon>
        <taxon>Bryopsida</taxon>
        <taxon>Dicranidae</taxon>
        <taxon>Pseudoditrichales</taxon>
        <taxon>Ditrichaceae</taxon>
        <taxon>Ceratodon</taxon>
    </lineage>
</organism>
<dbReference type="EMBL" id="CM026421">
    <property type="protein sequence ID" value="KAG0593092.1"/>
    <property type="molecule type" value="Genomic_DNA"/>
</dbReference>
<gene>
    <name evidence="2" type="ORF">KC19_1G304600</name>
</gene>
<evidence type="ECO:0000313" key="2">
    <source>
        <dbReference type="EMBL" id="KAG0593092.1"/>
    </source>
</evidence>
<dbReference type="Proteomes" id="UP000822688">
    <property type="component" value="Chromosome 1"/>
</dbReference>
<keyword evidence="3" id="KW-1185">Reference proteome</keyword>
<dbReference type="AlphaFoldDB" id="A0A8T0JDF2"/>
<evidence type="ECO:0000256" key="1">
    <source>
        <dbReference type="SAM" id="MobiDB-lite"/>
    </source>
</evidence>
<proteinExistence type="predicted"/>
<feature type="compositionally biased region" description="Polar residues" evidence="1">
    <location>
        <begin position="96"/>
        <end position="107"/>
    </location>
</feature>
<protein>
    <submittedName>
        <fullName evidence="2">Uncharacterized protein</fullName>
    </submittedName>
</protein>
<sequence>MANQISTTHTNNHSLTHNSHPKTNQNSSTAIKTLDPATPNRASLHCNPSSSPHKLNKMSCHTTLEKAPPLNKSTNIHIPKLTTSFNPHPPPSPSHATNLHTMTGTII</sequence>
<feature type="compositionally biased region" description="Polar residues" evidence="1">
    <location>
        <begin position="21"/>
        <end position="31"/>
    </location>
</feature>
<reference evidence="2" key="1">
    <citation type="submission" date="2020-06" db="EMBL/GenBank/DDBJ databases">
        <title>WGS assembly of Ceratodon purpureus strain R40.</title>
        <authorList>
            <person name="Carey S.B."/>
            <person name="Jenkins J."/>
            <person name="Shu S."/>
            <person name="Lovell J.T."/>
            <person name="Sreedasyam A."/>
            <person name="Maumus F."/>
            <person name="Tiley G.P."/>
            <person name="Fernandez-Pozo N."/>
            <person name="Barry K."/>
            <person name="Chen C."/>
            <person name="Wang M."/>
            <person name="Lipzen A."/>
            <person name="Daum C."/>
            <person name="Saski C.A."/>
            <person name="Payton A.C."/>
            <person name="Mcbreen J.C."/>
            <person name="Conrad R.E."/>
            <person name="Kollar L.M."/>
            <person name="Olsson S."/>
            <person name="Huttunen S."/>
            <person name="Landis J.B."/>
            <person name="Wickett N.J."/>
            <person name="Johnson M.G."/>
            <person name="Rensing S.A."/>
            <person name="Grimwood J."/>
            <person name="Schmutz J."/>
            <person name="Mcdaniel S.F."/>
        </authorList>
    </citation>
    <scope>NUCLEOTIDE SEQUENCE</scope>
    <source>
        <strain evidence="2">R40</strain>
    </source>
</reference>
<feature type="compositionally biased region" description="Low complexity" evidence="1">
    <location>
        <begin position="1"/>
        <end position="18"/>
    </location>
</feature>